<dbReference type="Proteomes" id="UP000887566">
    <property type="component" value="Unplaced"/>
</dbReference>
<keyword evidence="7" id="KW-1185">Reference proteome</keyword>
<dbReference type="InterPro" id="IPR000058">
    <property type="entry name" value="Znf_AN1"/>
</dbReference>
<evidence type="ECO:0000256" key="1">
    <source>
        <dbReference type="ARBA" id="ARBA00022723"/>
    </source>
</evidence>
<keyword evidence="3" id="KW-0862">Zinc</keyword>
<feature type="domain" description="AN1-type" evidence="6">
    <location>
        <begin position="5"/>
        <end position="53"/>
    </location>
</feature>
<keyword evidence="1" id="KW-0479">Metal-binding</keyword>
<feature type="compositionally biased region" description="Polar residues" evidence="5">
    <location>
        <begin position="706"/>
        <end position="721"/>
    </location>
</feature>
<dbReference type="GO" id="GO:0008270">
    <property type="term" value="F:zinc ion binding"/>
    <property type="evidence" value="ECO:0007669"/>
    <property type="project" value="UniProtKB-KW"/>
</dbReference>
<proteinExistence type="predicted"/>
<dbReference type="AlphaFoldDB" id="A0A914W4E1"/>
<organism evidence="7 8">
    <name type="scientific">Plectus sambesii</name>
    <dbReference type="NCBI Taxonomy" id="2011161"/>
    <lineage>
        <taxon>Eukaryota</taxon>
        <taxon>Metazoa</taxon>
        <taxon>Ecdysozoa</taxon>
        <taxon>Nematoda</taxon>
        <taxon>Chromadorea</taxon>
        <taxon>Plectida</taxon>
        <taxon>Plectina</taxon>
        <taxon>Plectoidea</taxon>
        <taxon>Plectidae</taxon>
        <taxon>Plectus</taxon>
    </lineage>
</organism>
<dbReference type="InterPro" id="IPR027417">
    <property type="entry name" value="P-loop_NTPase"/>
</dbReference>
<accession>A0A914W4E1</accession>
<feature type="region of interest" description="Disordered" evidence="5">
    <location>
        <begin position="697"/>
        <end position="731"/>
    </location>
</feature>
<dbReference type="SUPFAM" id="SSF118310">
    <property type="entry name" value="AN1-like Zinc finger"/>
    <property type="match status" value="1"/>
</dbReference>
<dbReference type="WBParaSite" id="PSAMB.scaffold320size56813.g4668.t1">
    <property type="protein sequence ID" value="PSAMB.scaffold320size56813.g4668.t1"/>
    <property type="gene ID" value="PSAMB.scaffold320size56813.g4668"/>
</dbReference>
<evidence type="ECO:0000256" key="2">
    <source>
        <dbReference type="ARBA" id="ARBA00022771"/>
    </source>
</evidence>
<dbReference type="Gene3D" id="4.10.1110.10">
    <property type="entry name" value="AN1-like Zinc finger"/>
    <property type="match status" value="1"/>
</dbReference>
<dbReference type="InterPro" id="IPR035896">
    <property type="entry name" value="AN1-like_Znf"/>
</dbReference>
<evidence type="ECO:0000256" key="3">
    <source>
        <dbReference type="ARBA" id="ARBA00022833"/>
    </source>
</evidence>
<protein>
    <submittedName>
        <fullName evidence="8">AN1-type domain-containing protein</fullName>
    </submittedName>
</protein>
<dbReference type="PANTHER" id="PTHR14677:SF20">
    <property type="entry name" value="ZINC FINGER AN1-TYPE CONTAINING 2A-RELATED"/>
    <property type="match status" value="1"/>
</dbReference>
<name>A0A914W4E1_9BILA</name>
<evidence type="ECO:0000313" key="8">
    <source>
        <dbReference type="WBParaSite" id="PSAMB.scaffold320size56813.g4668.t1"/>
    </source>
</evidence>
<dbReference type="PROSITE" id="PS51039">
    <property type="entry name" value="ZF_AN1"/>
    <property type="match status" value="1"/>
</dbReference>
<dbReference type="Pfam" id="PF01428">
    <property type="entry name" value="zf-AN1"/>
    <property type="match status" value="1"/>
</dbReference>
<feature type="compositionally biased region" description="Basic and acidic residues" evidence="5">
    <location>
        <begin position="722"/>
        <end position="731"/>
    </location>
</feature>
<dbReference type="SUPFAM" id="SSF52540">
    <property type="entry name" value="P-loop containing nucleoside triphosphate hydrolases"/>
    <property type="match status" value="1"/>
</dbReference>
<evidence type="ECO:0000256" key="4">
    <source>
        <dbReference type="PROSITE-ProRule" id="PRU00449"/>
    </source>
</evidence>
<sequence length="942" mass="107662">MAEFFDIGKKCSQQECHQLDFLPLTCDACEMVFCKNHVNQASHHCTAADHKDRKVADCPLCKGPVPLPSNVQLDGAIQAHIEQAVTDVDLKEQLRNSNDFRNQCSDMMKKHFADYVKGTICIPPLTSDERIGSAGDLRNALAAKIQGGILLNGLPLLQATCDEDVQLPLPLAIRNQIRHLLRLLKLAADDSTQYITLLHPKIGFRIILSQSFVTKIEQVNNQMFRKRMRASFGNQKHQAYPDNQYLLHRILILISRSLCSSQFSALLQNAVQCTSNPNHSSYENITTFCDYVKKEIEMKECATVVRKFYGAKWLPNIGEKTAVLPFLTAEEDRNGTVMQFVDYLLSAKLGGILFTALPSMRYYSDMKARLKLFPEDALLALSFLQQLVHTATLQSQKSEQKRALDSNYFIFFHPTLGVRVLYGRNLQGDIKMQIALQVLLKCLCPSADNMKFKQTPISAESARFLCDELEVEVRNSSNSNFKQQSTCLNLASTFLGLFTFIGYVADVNKRLFLTCDQWLALQSRSMLQIIYGPPNTGKSTLLKILLLEQYNADEERDELERRTQGNGDCLKTMIELSKLFQAQYTRQHQRPVLCIKEEHLEEYKSFLDATKLTEHVEVLLIDKDKLDLTDIVKEAGTRSLFIDSLPHFTFELKETIRARDYKTVVILDCDLSPGLHQPKLYYLEWLRLATQPKRVMENEPPVPSVPASNTAPDTLTENLQSEGDKHQKGDRKNNFPQFFEQALKTFDQFYPEWKEILNSTASETILIPACLDVTHDLYCGPLEEDIPGYDVKVPRFEQYFANQVFKRKPLIVSGIPDFNINNKFCEYDDWFCDEMPLQMNTSTLRIYGNRMNSKGTTVLAVTGWMKPKDLRMVREIATTQLAEYVLFELDTTLRGSLSIIGEWQLDLPDEVPIRVGHSISGEKVERYKYTTVMERNCLWFSN</sequence>
<keyword evidence="2 4" id="KW-0863">Zinc-finger</keyword>
<evidence type="ECO:0000259" key="6">
    <source>
        <dbReference type="PROSITE" id="PS51039"/>
    </source>
</evidence>
<dbReference type="PANTHER" id="PTHR14677">
    <property type="entry name" value="ARSENITE INDUCUBLE RNA ASSOCIATED PROTEIN AIP-1-RELATED"/>
    <property type="match status" value="1"/>
</dbReference>
<dbReference type="GO" id="GO:0005737">
    <property type="term" value="C:cytoplasm"/>
    <property type="evidence" value="ECO:0007669"/>
    <property type="project" value="TreeGrafter"/>
</dbReference>
<evidence type="ECO:0000313" key="7">
    <source>
        <dbReference type="Proteomes" id="UP000887566"/>
    </source>
</evidence>
<evidence type="ECO:0000256" key="5">
    <source>
        <dbReference type="SAM" id="MobiDB-lite"/>
    </source>
</evidence>
<reference evidence="8" key="1">
    <citation type="submission" date="2022-11" db="UniProtKB">
        <authorList>
            <consortium name="WormBaseParasite"/>
        </authorList>
    </citation>
    <scope>IDENTIFICATION</scope>
</reference>